<dbReference type="InterPro" id="IPR006439">
    <property type="entry name" value="HAD-SF_hydro_IA"/>
</dbReference>
<protein>
    <recommendedName>
        <fullName evidence="5 10">Phosphoglycolate phosphatase</fullName>
        <shortName evidence="10">PGP</shortName>
        <shortName evidence="10">PGPase</shortName>
        <ecNumber evidence="5 10">3.1.3.18</ecNumber>
    </recommendedName>
</protein>
<dbReference type="NCBIfam" id="TIGR01549">
    <property type="entry name" value="HAD-SF-IA-v1"/>
    <property type="match status" value="1"/>
</dbReference>
<name>A0ABU0JCQ9_9HYPH</name>
<organism evidence="11 12">
    <name type="scientific">Labrys wisconsinensis</name>
    <dbReference type="NCBI Taxonomy" id="425677"/>
    <lineage>
        <taxon>Bacteria</taxon>
        <taxon>Pseudomonadati</taxon>
        <taxon>Pseudomonadota</taxon>
        <taxon>Alphaproteobacteria</taxon>
        <taxon>Hyphomicrobiales</taxon>
        <taxon>Xanthobacteraceae</taxon>
        <taxon>Labrys</taxon>
    </lineage>
</organism>
<comment type="cofactor">
    <cofactor evidence="2 10">
        <name>Mg(2+)</name>
        <dbReference type="ChEBI" id="CHEBI:18420"/>
    </cofactor>
</comment>
<keyword evidence="12" id="KW-1185">Reference proteome</keyword>
<feature type="binding site" evidence="10">
    <location>
        <position position="11"/>
    </location>
    <ligand>
        <name>Mg(2+)</name>
        <dbReference type="ChEBI" id="CHEBI:18420"/>
    </ligand>
</feature>
<accession>A0ABU0JCQ9</accession>
<evidence type="ECO:0000256" key="5">
    <source>
        <dbReference type="ARBA" id="ARBA00013078"/>
    </source>
</evidence>
<keyword evidence="6 10" id="KW-0479">Metal-binding</keyword>
<dbReference type="HAMAP" id="MF_00495">
    <property type="entry name" value="GPH_hydrolase_bact"/>
    <property type="match status" value="1"/>
</dbReference>
<evidence type="ECO:0000256" key="6">
    <source>
        <dbReference type="ARBA" id="ARBA00022723"/>
    </source>
</evidence>
<dbReference type="EMBL" id="JAUSVX010000007">
    <property type="protein sequence ID" value="MDQ0470927.1"/>
    <property type="molecule type" value="Genomic_DNA"/>
</dbReference>
<comment type="pathway">
    <text evidence="3 10">Organic acid metabolism; glycolate biosynthesis; glycolate from 2-phosphoglycolate: step 1/1.</text>
</comment>
<comment type="function">
    <text evidence="10">Specifically catalyzes the dephosphorylation of 2-phosphoglycolate. Is involved in the dissimilation of the intracellular 2-phosphoglycolate formed during the DNA repair of 3'-phosphoglycolate ends, a major class of DNA lesions induced by oxidative stress.</text>
</comment>
<dbReference type="InterPro" id="IPR041492">
    <property type="entry name" value="HAD_2"/>
</dbReference>
<dbReference type="InterPro" id="IPR036412">
    <property type="entry name" value="HAD-like_sf"/>
</dbReference>
<dbReference type="EC" id="3.1.3.18" evidence="5 10"/>
<dbReference type="RefSeq" id="WP_307275275.1">
    <property type="nucleotide sequence ID" value="NZ_JAUSVX010000007.1"/>
</dbReference>
<dbReference type="SFLD" id="SFLDS00003">
    <property type="entry name" value="Haloacid_Dehalogenase"/>
    <property type="match status" value="1"/>
</dbReference>
<dbReference type="InterPro" id="IPR037512">
    <property type="entry name" value="PGPase_prok"/>
</dbReference>
<evidence type="ECO:0000256" key="2">
    <source>
        <dbReference type="ARBA" id="ARBA00001946"/>
    </source>
</evidence>
<evidence type="ECO:0000256" key="8">
    <source>
        <dbReference type="ARBA" id="ARBA00022842"/>
    </source>
</evidence>
<dbReference type="SUPFAM" id="SSF56784">
    <property type="entry name" value="HAD-like"/>
    <property type="match status" value="1"/>
</dbReference>
<evidence type="ECO:0000256" key="7">
    <source>
        <dbReference type="ARBA" id="ARBA00022801"/>
    </source>
</evidence>
<dbReference type="Pfam" id="PF13419">
    <property type="entry name" value="HAD_2"/>
    <property type="match status" value="1"/>
</dbReference>
<evidence type="ECO:0000256" key="9">
    <source>
        <dbReference type="ARBA" id="ARBA00023277"/>
    </source>
</evidence>
<evidence type="ECO:0000313" key="11">
    <source>
        <dbReference type="EMBL" id="MDQ0470927.1"/>
    </source>
</evidence>
<evidence type="ECO:0000256" key="10">
    <source>
        <dbReference type="HAMAP-Rule" id="MF_00495"/>
    </source>
</evidence>
<dbReference type="Gene3D" id="3.40.50.1000">
    <property type="entry name" value="HAD superfamily/HAD-like"/>
    <property type="match status" value="1"/>
</dbReference>
<comment type="similarity">
    <text evidence="4 10">Belongs to the HAD-like hydrolase superfamily. CbbY/CbbZ/Gph/YieH family.</text>
</comment>
<evidence type="ECO:0000313" key="12">
    <source>
        <dbReference type="Proteomes" id="UP001242480"/>
    </source>
</evidence>
<feature type="binding site" evidence="10">
    <location>
        <position position="171"/>
    </location>
    <ligand>
        <name>Mg(2+)</name>
        <dbReference type="ChEBI" id="CHEBI:18420"/>
    </ligand>
</feature>
<dbReference type="Proteomes" id="UP001242480">
    <property type="component" value="Unassembled WGS sequence"/>
</dbReference>
<dbReference type="Gene3D" id="1.10.150.240">
    <property type="entry name" value="Putative phosphatase, domain 2"/>
    <property type="match status" value="1"/>
</dbReference>
<keyword evidence="7 10" id="KW-0378">Hydrolase</keyword>
<dbReference type="PANTHER" id="PTHR43434">
    <property type="entry name" value="PHOSPHOGLYCOLATE PHOSPHATASE"/>
    <property type="match status" value="1"/>
</dbReference>
<dbReference type="GO" id="GO:0008967">
    <property type="term" value="F:phosphoglycolate phosphatase activity"/>
    <property type="evidence" value="ECO:0007669"/>
    <property type="project" value="UniProtKB-EC"/>
</dbReference>
<dbReference type="SFLD" id="SFLDG01129">
    <property type="entry name" value="C1.5:_HAD__Beta-PGM__Phosphata"/>
    <property type="match status" value="1"/>
</dbReference>
<dbReference type="InterPro" id="IPR023214">
    <property type="entry name" value="HAD_sf"/>
</dbReference>
<gene>
    <name evidence="11" type="ORF">QO011_003946</name>
</gene>
<proteinExistence type="inferred from homology"/>
<keyword evidence="8 10" id="KW-0460">Magnesium</keyword>
<comment type="caution">
    <text evidence="11">The sequence shown here is derived from an EMBL/GenBank/DDBJ whole genome shotgun (WGS) entry which is preliminary data.</text>
</comment>
<dbReference type="InterPro" id="IPR050155">
    <property type="entry name" value="HAD-like_hydrolase_sf"/>
</dbReference>
<comment type="catalytic activity">
    <reaction evidence="1 10">
        <text>2-phosphoglycolate + H2O = glycolate + phosphate</text>
        <dbReference type="Rhea" id="RHEA:14369"/>
        <dbReference type="ChEBI" id="CHEBI:15377"/>
        <dbReference type="ChEBI" id="CHEBI:29805"/>
        <dbReference type="ChEBI" id="CHEBI:43474"/>
        <dbReference type="ChEBI" id="CHEBI:58033"/>
        <dbReference type="EC" id="3.1.3.18"/>
    </reaction>
</comment>
<feature type="active site" description="Nucleophile" evidence="10">
    <location>
        <position position="9"/>
    </location>
</feature>
<feature type="binding site" evidence="10">
    <location>
        <position position="9"/>
    </location>
    <ligand>
        <name>Mg(2+)</name>
        <dbReference type="ChEBI" id="CHEBI:18420"/>
    </ligand>
</feature>
<reference evidence="11 12" key="1">
    <citation type="submission" date="2023-07" db="EMBL/GenBank/DDBJ databases">
        <title>Genomic Encyclopedia of Type Strains, Phase IV (KMG-IV): sequencing the most valuable type-strain genomes for metagenomic binning, comparative biology and taxonomic classification.</title>
        <authorList>
            <person name="Goeker M."/>
        </authorList>
    </citation>
    <scope>NUCLEOTIDE SEQUENCE [LARGE SCALE GENOMIC DNA]</scope>
    <source>
        <strain evidence="11 12">DSM 19619</strain>
    </source>
</reference>
<evidence type="ECO:0000256" key="3">
    <source>
        <dbReference type="ARBA" id="ARBA00004818"/>
    </source>
</evidence>
<dbReference type="PANTHER" id="PTHR43434:SF1">
    <property type="entry name" value="PHOSPHOGLYCOLATE PHOSPHATASE"/>
    <property type="match status" value="1"/>
</dbReference>
<evidence type="ECO:0000256" key="1">
    <source>
        <dbReference type="ARBA" id="ARBA00000830"/>
    </source>
</evidence>
<dbReference type="InterPro" id="IPR023198">
    <property type="entry name" value="PGP-like_dom2"/>
</dbReference>
<dbReference type="NCBIfam" id="TIGR01449">
    <property type="entry name" value="PGP_bact"/>
    <property type="match status" value="1"/>
</dbReference>
<keyword evidence="9 10" id="KW-0119">Carbohydrate metabolism</keyword>
<evidence type="ECO:0000256" key="4">
    <source>
        <dbReference type="ARBA" id="ARBA00006171"/>
    </source>
</evidence>
<sequence>MRALTLVFDLDGTLVHTAPDLMATLNMILAREGAAPLPLEQANALIGGGARVLLERGFAANGRTIDEGHMAELYRDFLDHYAEHLAEHSRPYDGVEAALARFQAEGHVLAVCTNKVTWHSRKLVEELGLAGSFKAVCGGDAFAWRKPDARHLTMTIAEAGGDPARAVMVGDSITDVSAARNAGIPVICVDFGYTDVPARELGADAVVSHFSELDHTIRAIAARFGA</sequence>